<sequence length="233" mass="25480">MAYSAPFATTGVDDAPPWHKEQAWSFTRKFGRVMSDVCLDGAGYHSGYMNYNSVHETPSRLKKRMAIEKTGLSGSIVWPRPKVADWSDVKRQLPRCVAPESGAVSRVPTSRSDLAMSRTRSAPSPPLARSSSAPGLTLGADGLGLVAPSPLRKEDTFLGMYRDRDRRHADWNVNASYAMNLDGTLARPQNMRTLGPGHPFAALWDSPTSSWTATAKKCTLNPMRSRAMTTPGI</sequence>
<feature type="compositionally biased region" description="Low complexity" evidence="1">
    <location>
        <begin position="117"/>
        <end position="134"/>
    </location>
</feature>
<comment type="caution">
    <text evidence="2">The sequence shown here is derived from an EMBL/GenBank/DDBJ whole genome shotgun (WGS) entry which is preliminary data.</text>
</comment>
<evidence type="ECO:0000313" key="3">
    <source>
        <dbReference type="Proteomes" id="UP000626109"/>
    </source>
</evidence>
<evidence type="ECO:0000256" key="1">
    <source>
        <dbReference type="SAM" id="MobiDB-lite"/>
    </source>
</evidence>
<name>A0A813J6A9_POLGL</name>
<dbReference type="AlphaFoldDB" id="A0A813J6A9"/>
<evidence type="ECO:0000313" key="2">
    <source>
        <dbReference type="EMBL" id="CAE8674440.1"/>
    </source>
</evidence>
<feature type="region of interest" description="Disordered" evidence="1">
    <location>
        <begin position="100"/>
        <end position="134"/>
    </location>
</feature>
<proteinExistence type="predicted"/>
<reference evidence="2" key="1">
    <citation type="submission" date="2021-02" db="EMBL/GenBank/DDBJ databases">
        <authorList>
            <person name="Dougan E. K."/>
            <person name="Rhodes N."/>
            <person name="Thang M."/>
            <person name="Chan C."/>
        </authorList>
    </citation>
    <scope>NUCLEOTIDE SEQUENCE</scope>
</reference>
<organism evidence="2 3">
    <name type="scientific">Polarella glacialis</name>
    <name type="common">Dinoflagellate</name>
    <dbReference type="NCBI Taxonomy" id="89957"/>
    <lineage>
        <taxon>Eukaryota</taxon>
        <taxon>Sar</taxon>
        <taxon>Alveolata</taxon>
        <taxon>Dinophyceae</taxon>
        <taxon>Suessiales</taxon>
        <taxon>Suessiaceae</taxon>
        <taxon>Polarella</taxon>
    </lineage>
</organism>
<accession>A0A813J6A9</accession>
<dbReference type="Proteomes" id="UP000626109">
    <property type="component" value="Unassembled WGS sequence"/>
</dbReference>
<protein>
    <submittedName>
        <fullName evidence="2">Uncharacterized protein</fullName>
    </submittedName>
</protein>
<dbReference type="EMBL" id="CAJNNW010024829">
    <property type="protein sequence ID" value="CAE8674440.1"/>
    <property type="molecule type" value="Genomic_DNA"/>
</dbReference>
<gene>
    <name evidence="2" type="ORF">PGLA2088_LOCUS18950</name>
</gene>